<evidence type="ECO:0000313" key="1">
    <source>
        <dbReference type="EMBL" id="MBC8588001.1"/>
    </source>
</evidence>
<dbReference type="AlphaFoldDB" id="A0A926IK05"/>
<reference evidence="1" key="1">
    <citation type="submission" date="2020-08" db="EMBL/GenBank/DDBJ databases">
        <title>Genome public.</title>
        <authorList>
            <person name="Liu C."/>
            <person name="Sun Q."/>
        </authorList>
    </citation>
    <scope>NUCLEOTIDE SEQUENCE</scope>
    <source>
        <strain evidence="1">BX21</strain>
    </source>
</reference>
<dbReference type="EMBL" id="JACRTG010000018">
    <property type="protein sequence ID" value="MBC8588001.1"/>
    <property type="molecule type" value="Genomic_DNA"/>
</dbReference>
<keyword evidence="2" id="KW-1185">Reference proteome</keyword>
<dbReference type="RefSeq" id="WP_262429456.1">
    <property type="nucleotide sequence ID" value="NZ_JACRTG010000018.1"/>
</dbReference>
<gene>
    <name evidence="1" type="ORF">H8707_07095</name>
</gene>
<organism evidence="1 2">
    <name type="scientific">Paratissierella segnis</name>
    <dbReference type="NCBI Taxonomy" id="2763679"/>
    <lineage>
        <taxon>Bacteria</taxon>
        <taxon>Bacillati</taxon>
        <taxon>Bacillota</taxon>
        <taxon>Tissierellia</taxon>
        <taxon>Tissierellales</taxon>
        <taxon>Tissierellaceae</taxon>
        <taxon>Paratissierella</taxon>
    </lineage>
</organism>
<comment type="caution">
    <text evidence="1">The sequence shown here is derived from an EMBL/GenBank/DDBJ whole genome shotgun (WGS) entry which is preliminary data.</text>
</comment>
<accession>A0A926IK05</accession>
<dbReference type="Pfam" id="PF14375">
    <property type="entry name" value="Cys_rich_CWC"/>
    <property type="match status" value="1"/>
</dbReference>
<dbReference type="InterPro" id="IPR032720">
    <property type="entry name" value="Cys_rich_CWC"/>
</dbReference>
<evidence type="ECO:0000313" key="2">
    <source>
        <dbReference type="Proteomes" id="UP000601171"/>
    </source>
</evidence>
<protein>
    <submittedName>
        <fullName evidence="1">Cysteine-rich CWC family protein</fullName>
    </submittedName>
</protein>
<dbReference type="Proteomes" id="UP000601171">
    <property type="component" value="Unassembled WGS sequence"/>
</dbReference>
<proteinExistence type="predicted"/>
<sequence length="59" mass="6739">MNNKEQEKICPLCGENNNCQHGKECWCTTIKIPKHVLDLIPEDKKGKACICKSCIEKYS</sequence>
<name>A0A926IK05_9FIRM</name>